<name>A0A7T5VED8_9BACT</name>
<dbReference type="EMBL" id="CP054140">
    <property type="protein sequence ID" value="QQG66357.1"/>
    <property type="molecule type" value="Genomic_DNA"/>
</dbReference>
<evidence type="ECO:0000313" key="1">
    <source>
        <dbReference type="EMBL" id="QQG66357.1"/>
    </source>
</evidence>
<sequence>MIEFEMDQVINHETGVQPMINGVQSAIWIIPMLDRSTSFSGGAFGGSWGTIDHVGPYAIATMNDVEGLGLAAGDDGDTLTINGTDYTLLAIDPDGQGGAVLKLDEQP</sequence>
<accession>A0A7T5VED8</accession>
<dbReference type="InterPro" id="IPR053734">
    <property type="entry name" value="Phage_Head-Tail_Connect_sf"/>
</dbReference>
<evidence type="ECO:0000313" key="2">
    <source>
        <dbReference type="Proteomes" id="UP000596092"/>
    </source>
</evidence>
<gene>
    <name evidence="1" type="ORF">HP555_11000</name>
</gene>
<dbReference type="AlphaFoldDB" id="A0A7T5VED8"/>
<proteinExistence type="predicted"/>
<dbReference type="Proteomes" id="UP000596092">
    <property type="component" value="Chromosome"/>
</dbReference>
<dbReference type="KEGG" id="dog:HP555_11000"/>
<organism evidence="1 2">
    <name type="scientific">Desulfobulbus oligotrophicus</name>
    <dbReference type="NCBI Taxonomy" id="1909699"/>
    <lineage>
        <taxon>Bacteria</taxon>
        <taxon>Pseudomonadati</taxon>
        <taxon>Thermodesulfobacteriota</taxon>
        <taxon>Desulfobulbia</taxon>
        <taxon>Desulfobulbales</taxon>
        <taxon>Desulfobulbaceae</taxon>
        <taxon>Desulfobulbus</taxon>
    </lineage>
</organism>
<reference evidence="1 2" key="1">
    <citation type="submission" date="2020-05" db="EMBL/GenBank/DDBJ databases">
        <title>Complete genome of Desulfobulbus oligotrophicus.</title>
        <authorList>
            <person name="Podar M."/>
        </authorList>
    </citation>
    <scope>NUCLEOTIDE SEQUENCE [LARGE SCALE GENOMIC DNA]</scope>
    <source>
        <strain evidence="1 2">Prop6</strain>
    </source>
</reference>
<keyword evidence="2" id="KW-1185">Reference proteome</keyword>
<dbReference type="RefSeq" id="WP_199262441.1">
    <property type="nucleotide sequence ID" value="NZ_CP054140.1"/>
</dbReference>
<dbReference type="Gene3D" id="2.40.10.180">
    <property type="entry name" value="Phage tail proteins"/>
    <property type="match status" value="1"/>
</dbReference>
<protein>
    <submittedName>
        <fullName evidence="1">Uncharacterized protein</fullName>
    </submittedName>
</protein>